<keyword evidence="3" id="KW-1185">Reference proteome</keyword>
<dbReference type="InterPro" id="IPR001680">
    <property type="entry name" value="WD40_rpt"/>
</dbReference>
<dbReference type="InterPro" id="IPR036322">
    <property type="entry name" value="WD40_repeat_dom_sf"/>
</dbReference>
<dbReference type="PANTHER" id="PTHR22844:SF387">
    <property type="entry name" value="F3I6.5 PROTEIN"/>
    <property type="match status" value="1"/>
</dbReference>
<evidence type="ECO:0000313" key="3">
    <source>
        <dbReference type="Proteomes" id="UP001151699"/>
    </source>
</evidence>
<protein>
    <submittedName>
        <fullName evidence="2">Protein JINGUBANG</fullName>
    </submittedName>
</protein>
<sequence length="300" mass="33191">MIGKVTKFSSDDEKHTGDATCLLFLNGYLYSGGADGKIKVWNDKLQLVKDINAHDSYIYAICANSKGVIYSSSCDGTIKYFENLLENPSESNVLMKTETDEIISLICVDDVIYSGDDKGIVIKWVDNKIKFKYNLVEEVRSMAVEKNLLYTARDLDCVITDLLDGKTGKYVTKATIVGRAPVTLFGPKENDISMYLVFTTRDGKGISLVRNKQPFESVWNKEDAHEMIINTVCTSGTDLYTAGYDGKVKKWAEVENSPQNVGEVTVGRFINAICMGHDNRVYVADTAGVISEVCFSPKAG</sequence>
<dbReference type="PANTHER" id="PTHR22844">
    <property type="entry name" value="F-BOX AND WD40 DOMAIN PROTEIN"/>
    <property type="match status" value="1"/>
</dbReference>
<reference evidence="2" key="1">
    <citation type="submission" date="2022-07" db="EMBL/GenBank/DDBJ databases">
        <authorList>
            <person name="Trinca V."/>
            <person name="Uliana J.V.C."/>
            <person name="Torres T.T."/>
            <person name="Ward R.J."/>
            <person name="Monesi N."/>
        </authorList>
    </citation>
    <scope>NUCLEOTIDE SEQUENCE</scope>
    <source>
        <strain evidence="2">HSMRA1968</strain>
        <tissue evidence="2">Whole embryos</tissue>
    </source>
</reference>
<dbReference type="SUPFAM" id="SSF50978">
    <property type="entry name" value="WD40 repeat-like"/>
    <property type="match status" value="1"/>
</dbReference>
<proteinExistence type="predicted"/>
<dbReference type="SMART" id="SM00320">
    <property type="entry name" value="WD40"/>
    <property type="match status" value="3"/>
</dbReference>
<dbReference type="EMBL" id="WJQU01000003">
    <property type="protein sequence ID" value="KAJ6638570.1"/>
    <property type="molecule type" value="Genomic_DNA"/>
</dbReference>
<dbReference type="PROSITE" id="PS50082">
    <property type="entry name" value="WD_REPEATS_2"/>
    <property type="match status" value="1"/>
</dbReference>
<feature type="repeat" description="WD" evidence="1">
    <location>
        <begin position="12"/>
        <end position="42"/>
    </location>
</feature>
<dbReference type="Pfam" id="PF00400">
    <property type="entry name" value="WD40"/>
    <property type="match status" value="2"/>
</dbReference>
<evidence type="ECO:0000256" key="1">
    <source>
        <dbReference type="PROSITE-ProRule" id="PRU00221"/>
    </source>
</evidence>
<keyword evidence="1" id="KW-0853">WD repeat</keyword>
<organism evidence="2 3">
    <name type="scientific">Pseudolycoriella hygida</name>
    <dbReference type="NCBI Taxonomy" id="35572"/>
    <lineage>
        <taxon>Eukaryota</taxon>
        <taxon>Metazoa</taxon>
        <taxon>Ecdysozoa</taxon>
        <taxon>Arthropoda</taxon>
        <taxon>Hexapoda</taxon>
        <taxon>Insecta</taxon>
        <taxon>Pterygota</taxon>
        <taxon>Neoptera</taxon>
        <taxon>Endopterygota</taxon>
        <taxon>Diptera</taxon>
        <taxon>Nematocera</taxon>
        <taxon>Sciaroidea</taxon>
        <taxon>Sciaridae</taxon>
        <taxon>Pseudolycoriella</taxon>
    </lineage>
</organism>
<dbReference type="InterPro" id="IPR045182">
    <property type="entry name" value="JINGUBANG-like"/>
</dbReference>
<accession>A0A9Q0MWX0</accession>
<name>A0A9Q0MWX0_9DIPT</name>
<gene>
    <name evidence="2" type="primary">JGB</name>
    <name evidence="2" type="ORF">Bhyg_11307</name>
</gene>
<evidence type="ECO:0000313" key="2">
    <source>
        <dbReference type="EMBL" id="KAJ6638570.1"/>
    </source>
</evidence>
<dbReference type="OrthoDB" id="6262491at2759"/>
<dbReference type="Proteomes" id="UP001151699">
    <property type="component" value="Chromosome X"/>
</dbReference>
<dbReference type="Gene3D" id="2.130.10.10">
    <property type="entry name" value="YVTN repeat-like/Quinoprotein amine dehydrogenase"/>
    <property type="match status" value="2"/>
</dbReference>
<comment type="caution">
    <text evidence="2">The sequence shown here is derived from an EMBL/GenBank/DDBJ whole genome shotgun (WGS) entry which is preliminary data.</text>
</comment>
<dbReference type="InterPro" id="IPR015943">
    <property type="entry name" value="WD40/YVTN_repeat-like_dom_sf"/>
</dbReference>
<dbReference type="AlphaFoldDB" id="A0A9Q0MWX0"/>